<dbReference type="PANTHER" id="PTHR12203:SF118">
    <property type="entry name" value="BETA-1,2-XYLOSYLTRANSFERASE 1"/>
    <property type="match status" value="1"/>
</dbReference>
<gene>
    <name evidence="2" type="ORF">MKK02DRAFT_25665</name>
</gene>
<dbReference type="PANTHER" id="PTHR12203">
    <property type="entry name" value="KDEL LYS-ASP-GLU-LEU CONTAINING - RELATED"/>
    <property type="match status" value="1"/>
</dbReference>
<evidence type="ECO:0000259" key="1">
    <source>
        <dbReference type="SMART" id="SM00672"/>
    </source>
</evidence>
<protein>
    <submittedName>
        <fullName evidence="2">Glycosyl transferase family 90-domain-containing protein</fullName>
    </submittedName>
</protein>
<organism evidence="2 3">
    <name type="scientific">Dioszegia hungarica</name>
    <dbReference type="NCBI Taxonomy" id="4972"/>
    <lineage>
        <taxon>Eukaryota</taxon>
        <taxon>Fungi</taxon>
        <taxon>Dikarya</taxon>
        <taxon>Basidiomycota</taxon>
        <taxon>Agaricomycotina</taxon>
        <taxon>Tremellomycetes</taxon>
        <taxon>Tremellales</taxon>
        <taxon>Bulleribasidiaceae</taxon>
        <taxon>Dioszegia</taxon>
    </lineage>
</organism>
<dbReference type="AlphaFoldDB" id="A0AA38LU09"/>
<dbReference type="InterPro" id="IPR051091">
    <property type="entry name" value="O-Glucosyltr/Glycosyltrsf_90"/>
</dbReference>
<keyword evidence="2" id="KW-0808">Transferase</keyword>
<reference evidence="2" key="1">
    <citation type="journal article" date="2022" name="G3 (Bethesda)">
        <title>High quality genome of the basidiomycete yeast Dioszegia hungarica PDD-24b-2 isolated from cloud water.</title>
        <authorList>
            <person name="Jarrige D."/>
            <person name="Haridas S."/>
            <person name="Bleykasten-Grosshans C."/>
            <person name="Joly M."/>
            <person name="Nadalig T."/>
            <person name="Sancelme M."/>
            <person name="Vuilleumier S."/>
            <person name="Grigoriev I.V."/>
            <person name="Amato P."/>
            <person name="Bringel F."/>
        </authorList>
    </citation>
    <scope>NUCLEOTIDE SEQUENCE</scope>
    <source>
        <strain evidence="2">PDD-24b-2</strain>
    </source>
</reference>
<name>A0AA38LU09_9TREE</name>
<dbReference type="Pfam" id="PF05686">
    <property type="entry name" value="Glyco_transf_90"/>
    <property type="match status" value="1"/>
</dbReference>
<dbReference type="InterPro" id="IPR006598">
    <property type="entry name" value="CAP10"/>
</dbReference>
<dbReference type="SMART" id="SM00672">
    <property type="entry name" value="CAP10"/>
    <property type="match status" value="1"/>
</dbReference>
<sequence>MAPIPLPRRGVRTALIIGVLLWLGYSLLKRFTAVVELDEAGQAQLQRALLRGAKRTAAAPAAKTKANGFDPALALGEKQKKKVTAPVAAVAPPKAAAGKKGKKDALPAHKYLDNGLLVVNPKGQHPIYDLLEKGKEVWDGKLERASKTLGQAVDEYRRRYDRAPPKGFDRWWAYAQKHNVQLPDEYDQINKDLTPFHALTPSQIQTLVRTASSKSGMYTISCPGAESRLPSEKRECTFKVNTEGLNAEGKKVANMRVEAQMGLLRDVAAELEEVQAVFYSHDVPWQFVGHEYVSRTCGGTRVRGADHQLDWAHLGWASACAPHKPLRKSYDVKVLPSLQNIWDERAKTFIWDHKAAMDPCTHPTMTHLQGFLSGHGKGPGPSKELYPVMAMCKTTLHSDVLAVSMENWTEDVGVDPPWEEKKDDRLLWRGKNTGIFYKKGVPWEISQRINLVSRTDLQKGTLPVLPLTPLHKPVGAPKNTPISDLNKELMDVAFVDQPIQCEPAECARVKEEYRFGARVNWAQGNQYKYMLDIDGNGWSARFKRLMTTNSVILKSTIFPEWYTDRVQPWVHYVPIKSDLSDLYDVLTFFRAGHDNLAKKIAMEGKKWSKTFWRKEDMISYQFRLFLELSRLMASDREAASYRVKGSDLD</sequence>
<accession>A0AA38LU09</accession>
<keyword evidence="3" id="KW-1185">Reference proteome</keyword>
<evidence type="ECO:0000313" key="2">
    <source>
        <dbReference type="EMBL" id="KAI9635280.1"/>
    </source>
</evidence>
<dbReference type="Proteomes" id="UP001164286">
    <property type="component" value="Unassembled WGS sequence"/>
</dbReference>
<dbReference type="GeneID" id="77726272"/>
<proteinExistence type="predicted"/>
<dbReference type="EMBL" id="JAKWFO010000005">
    <property type="protein sequence ID" value="KAI9635280.1"/>
    <property type="molecule type" value="Genomic_DNA"/>
</dbReference>
<dbReference type="GO" id="GO:0016740">
    <property type="term" value="F:transferase activity"/>
    <property type="evidence" value="ECO:0007669"/>
    <property type="project" value="UniProtKB-KW"/>
</dbReference>
<evidence type="ECO:0000313" key="3">
    <source>
        <dbReference type="Proteomes" id="UP001164286"/>
    </source>
</evidence>
<feature type="domain" description="Glycosyl transferase CAP10" evidence="1">
    <location>
        <begin position="371"/>
        <end position="635"/>
    </location>
</feature>
<comment type="caution">
    <text evidence="2">The sequence shown here is derived from an EMBL/GenBank/DDBJ whole genome shotgun (WGS) entry which is preliminary data.</text>
</comment>
<dbReference type="RefSeq" id="XP_052945057.1">
    <property type="nucleotide sequence ID" value="XM_053087071.1"/>
</dbReference>